<protein>
    <submittedName>
        <fullName evidence="1">Uncharacterized protein</fullName>
    </submittedName>
</protein>
<evidence type="ECO:0000313" key="1">
    <source>
        <dbReference type="EMBL" id="KAG8007277.1"/>
    </source>
</evidence>
<accession>A0ACB7EYP6</accession>
<proteinExistence type="predicted"/>
<organism evidence="1 2">
    <name type="scientific">Nibea albiflora</name>
    <name type="common">Yellow drum</name>
    <name type="synonym">Corvina albiflora</name>
    <dbReference type="NCBI Taxonomy" id="240163"/>
    <lineage>
        <taxon>Eukaryota</taxon>
        <taxon>Metazoa</taxon>
        <taxon>Chordata</taxon>
        <taxon>Craniata</taxon>
        <taxon>Vertebrata</taxon>
        <taxon>Euteleostomi</taxon>
        <taxon>Actinopterygii</taxon>
        <taxon>Neopterygii</taxon>
        <taxon>Teleostei</taxon>
        <taxon>Neoteleostei</taxon>
        <taxon>Acanthomorphata</taxon>
        <taxon>Eupercaria</taxon>
        <taxon>Sciaenidae</taxon>
        <taxon>Nibea</taxon>
    </lineage>
</organism>
<dbReference type="EMBL" id="CM024790">
    <property type="protein sequence ID" value="KAG8007277.1"/>
    <property type="molecule type" value="Genomic_DNA"/>
</dbReference>
<keyword evidence="2" id="KW-1185">Reference proteome</keyword>
<reference evidence="1" key="1">
    <citation type="submission" date="2020-04" db="EMBL/GenBank/DDBJ databases">
        <title>A chromosome-scale assembly and high-density genetic map of the yellow drum (Nibea albiflora) genome.</title>
        <authorList>
            <person name="Xu D."/>
            <person name="Zhang W."/>
            <person name="Chen R."/>
            <person name="Tan P."/>
            <person name="Wang L."/>
            <person name="Song H."/>
            <person name="Tian L."/>
            <person name="Zhu Q."/>
            <person name="Wang B."/>
        </authorList>
    </citation>
    <scope>NUCLEOTIDE SEQUENCE</scope>
    <source>
        <strain evidence="1">ZJHYS-2018</strain>
    </source>
</reference>
<comment type="caution">
    <text evidence="1">The sequence shown here is derived from an EMBL/GenBank/DDBJ whole genome shotgun (WGS) entry which is preliminary data.</text>
</comment>
<name>A0ACB7EYP6_NIBAL</name>
<gene>
    <name evidence="1" type="ORF">GBF38_008528</name>
</gene>
<sequence>MGAIHSLSLCVYVERFISADSDSFFVFGFTSRLRSLSAHQHCMKITSEILHVLKPTAAVAGRPDLSRAPRSLTEQPGK</sequence>
<evidence type="ECO:0000313" key="2">
    <source>
        <dbReference type="Proteomes" id="UP000805704"/>
    </source>
</evidence>
<dbReference type="Proteomes" id="UP000805704">
    <property type="component" value="Chromosome 2"/>
</dbReference>